<feature type="transmembrane region" description="Helical" evidence="10">
    <location>
        <begin position="108"/>
        <end position="129"/>
    </location>
</feature>
<keyword evidence="6 10" id="KW-0443">Lipid metabolism</keyword>
<dbReference type="EMBL" id="FWWT01000022">
    <property type="protein sequence ID" value="SMB94451.1"/>
    <property type="molecule type" value="Genomic_DNA"/>
</dbReference>
<evidence type="ECO:0000313" key="12">
    <source>
        <dbReference type="Proteomes" id="UP000192731"/>
    </source>
</evidence>
<keyword evidence="11" id="KW-0012">Acyltransferase</keyword>
<comment type="subunit">
    <text evidence="10">Probably interacts with PlsX.</text>
</comment>
<evidence type="ECO:0000313" key="11">
    <source>
        <dbReference type="EMBL" id="SMB94451.1"/>
    </source>
</evidence>
<sequence>MQWLKIISFGYLLGSIPFGLIIGRLYGKDVRKFGSKNIGFTNVWRVIGLVPALLVLTLDALKGYLSVYYGYQIGGELFAIVGAIASVCGHMFPLYLKFKGGKGVATALGVIIFLSPKVTLFAVIIWLVVTFITRYVSLASILAAIFVPFGMYFLQKPLVYVIFAIIGSISIVFKHSENIKKLINRTENKIGSKISISKGGPL</sequence>
<dbReference type="NCBIfam" id="TIGR00023">
    <property type="entry name" value="glycerol-3-phosphate 1-O-acyltransferase PlsY"/>
    <property type="match status" value="1"/>
</dbReference>
<keyword evidence="12" id="KW-1185">Reference proteome</keyword>
<reference evidence="11 12" key="1">
    <citation type="submission" date="2017-04" db="EMBL/GenBank/DDBJ databases">
        <authorList>
            <person name="Afonso C.L."/>
            <person name="Miller P.J."/>
            <person name="Scott M.A."/>
            <person name="Spackman E."/>
            <person name="Goraichik I."/>
            <person name="Dimitrov K.M."/>
            <person name="Suarez D.L."/>
            <person name="Swayne D.E."/>
        </authorList>
    </citation>
    <scope>NUCLEOTIDE SEQUENCE [LARGE SCALE GENOMIC DNA]</scope>
    <source>
        <strain evidence="11 12">DSM 11270</strain>
    </source>
</reference>
<keyword evidence="1 10" id="KW-1003">Cell membrane</keyword>
<feature type="transmembrane region" description="Helical" evidence="10">
    <location>
        <begin position="6"/>
        <end position="26"/>
    </location>
</feature>
<comment type="pathway">
    <text evidence="10">Lipid metabolism; phospholipid metabolism.</text>
</comment>
<evidence type="ECO:0000256" key="5">
    <source>
        <dbReference type="ARBA" id="ARBA00022989"/>
    </source>
</evidence>
<comment type="catalytic activity">
    <reaction evidence="10">
        <text>an acyl phosphate + sn-glycerol 3-phosphate = a 1-acyl-sn-glycero-3-phosphate + phosphate</text>
        <dbReference type="Rhea" id="RHEA:34075"/>
        <dbReference type="ChEBI" id="CHEBI:43474"/>
        <dbReference type="ChEBI" id="CHEBI:57597"/>
        <dbReference type="ChEBI" id="CHEBI:57970"/>
        <dbReference type="ChEBI" id="CHEBI:59918"/>
        <dbReference type="EC" id="2.3.1.275"/>
    </reaction>
</comment>
<keyword evidence="3 10" id="KW-0808">Transferase</keyword>
<gene>
    <name evidence="10" type="primary">plsY</name>
    <name evidence="11" type="ORF">SAMN00017405_0212</name>
</gene>
<keyword evidence="5 10" id="KW-1133">Transmembrane helix</keyword>
<comment type="function">
    <text evidence="10">Catalyzes the transfer of an acyl group from acyl-phosphate (acyl-PO(4)) to glycerol-3-phosphate (G3P) to form lysophosphatidic acid (LPA). This enzyme utilizes acyl-phosphate as fatty acyl donor, but not acyl-CoA or acyl-ACP.</text>
</comment>
<evidence type="ECO:0000256" key="4">
    <source>
        <dbReference type="ARBA" id="ARBA00022692"/>
    </source>
</evidence>
<proteinExistence type="inferred from homology"/>
<organism evidence="11 12">
    <name type="scientific">Desulfonispora thiosulfatigenes DSM 11270</name>
    <dbReference type="NCBI Taxonomy" id="656914"/>
    <lineage>
        <taxon>Bacteria</taxon>
        <taxon>Bacillati</taxon>
        <taxon>Bacillota</taxon>
        <taxon>Clostridia</taxon>
        <taxon>Eubacteriales</taxon>
        <taxon>Peptococcaceae</taxon>
        <taxon>Desulfonispora</taxon>
    </lineage>
</organism>
<comment type="subcellular location">
    <subcellularLocation>
        <location evidence="10">Cell membrane</location>
        <topology evidence="10">Multi-pass membrane protein</topology>
    </subcellularLocation>
</comment>
<keyword evidence="2 10" id="KW-0444">Lipid biosynthesis</keyword>
<evidence type="ECO:0000256" key="10">
    <source>
        <dbReference type="HAMAP-Rule" id="MF_01043"/>
    </source>
</evidence>
<evidence type="ECO:0000256" key="6">
    <source>
        <dbReference type="ARBA" id="ARBA00023098"/>
    </source>
</evidence>
<evidence type="ECO:0000256" key="3">
    <source>
        <dbReference type="ARBA" id="ARBA00022679"/>
    </source>
</evidence>
<dbReference type="InterPro" id="IPR003811">
    <property type="entry name" value="G3P_acylTferase_PlsY"/>
</dbReference>
<evidence type="ECO:0000256" key="8">
    <source>
        <dbReference type="ARBA" id="ARBA00023209"/>
    </source>
</evidence>
<dbReference type="PANTHER" id="PTHR30309:SF0">
    <property type="entry name" value="GLYCEROL-3-PHOSPHATE ACYLTRANSFERASE-RELATED"/>
    <property type="match status" value="1"/>
</dbReference>
<evidence type="ECO:0000256" key="9">
    <source>
        <dbReference type="ARBA" id="ARBA00023264"/>
    </source>
</evidence>
<dbReference type="OrthoDB" id="9777124at2"/>
<dbReference type="EC" id="2.3.1.275" evidence="10"/>
<dbReference type="GO" id="GO:0008654">
    <property type="term" value="P:phospholipid biosynthetic process"/>
    <property type="evidence" value="ECO:0007669"/>
    <property type="project" value="UniProtKB-UniRule"/>
</dbReference>
<evidence type="ECO:0000256" key="2">
    <source>
        <dbReference type="ARBA" id="ARBA00022516"/>
    </source>
</evidence>
<keyword evidence="4 10" id="KW-0812">Transmembrane</keyword>
<accession>A0A1W1VN19</accession>
<dbReference type="SMART" id="SM01207">
    <property type="entry name" value="G3P_acyltransf"/>
    <property type="match status" value="1"/>
</dbReference>
<feature type="transmembrane region" description="Helical" evidence="10">
    <location>
        <begin position="158"/>
        <end position="176"/>
    </location>
</feature>
<dbReference type="PANTHER" id="PTHR30309">
    <property type="entry name" value="INNER MEMBRANE PROTEIN YGIH"/>
    <property type="match status" value="1"/>
</dbReference>
<dbReference type="HAMAP" id="MF_01043">
    <property type="entry name" value="PlsY"/>
    <property type="match status" value="1"/>
</dbReference>
<dbReference type="RefSeq" id="WP_084054030.1">
    <property type="nucleotide sequence ID" value="NZ_FWWT01000022.1"/>
</dbReference>
<evidence type="ECO:0000256" key="7">
    <source>
        <dbReference type="ARBA" id="ARBA00023136"/>
    </source>
</evidence>
<protein>
    <recommendedName>
        <fullName evidence="10">Glycerol-3-phosphate acyltransferase</fullName>
    </recommendedName>
    <alternativeName>
        <fullName evidence="10">Acyl-PO4 G3P acyltransferase</fullName>
    </alternativeName>
    <alternativeName>
        <fullName evidence="10">Acyl-phosphate--glycerol-3-phosphate acyltransferase</fullName>
    </alternativeName>
    <alternativeName>
        <fullName evidence="10">G3P acyltransferase</fullName>
        <shortName evidence="10">GPAT</shortName>
        <ecNumber evidence="10">2.3.1.275</ecNumber>
    </alternativeName>
    <alternativeName>
        <fullName evidence="10">Lysophosphatidic acid synthase</fullName>
        <shortName evidence="10">LPA synthase</shortName>
    </alternativeName>
</protein>
<evidence type="ECO:0000256" key="1">
    <source>
        <dbReference type="ARBA" id="ARBA00022475"/>
    </source>
</evidence>
<keyword evidence="7 10" id="KW-0472">Membrane</keyword>
<keyword evidence="8 10" id="KW-0594">Phospholipid biosynthesis</keyword>
<feature type="transmembrane region" description="Helical" evidence="10">
    <location>
        <begin position="135"/>
        <end position="153"/>
    </location>
</feature>
<dbReference type="STRING" id="656914.SAMN00017405_0212"/>
<dbReference type="Pfam" id="PF02660">
    <property type="entry name" value="G3P_acyltransf"/>
    <property type="match status" value="1"/>
</dbReference>
<comment type="similarity">
    <text evidence="10">Belongs to the PlsY family.</text>
</comment>
<dbReference type="AlphaFoldDB" id="A0A1W1VN19"/>
<dbReference type="GO" id="GO:0043772">
    <property type="term" value="F:acyl-phosphate glycerol-3-phosphate acyltransferase activity"/>
    <property type="evidence" value="ECO:0007669"/>
    <property type="project" value="UniProtKB-UniRule"/>
</dbReference>
<dbReference type="Proteomes" id="UP000192731">
    <property type="component" value="Unassembled WGS sequence"/>
</dbReference>
<keyword evidence="9 10" id="KW-1208">Phospholipid metabolism</keyword>
<feature type="transmembrane region" description="Helical" evidence="10">
    <location>
        <begin position="46"/>
        <end position="65"/>
    </location>
</feature>
<dbReference type="UniPathway" id="UPA00085"/>
<dbReference type="GO" id="GO:0005886">
    <property type="term" value="C:plasma membrane"/>
    <property type="evidence" value="ECO:0007669"/>
    <property type="project" value="UniProtKB-SubCell"/>
</dbReference>
<name>A0A1W1VN19_DESTI</name>